<accession>A0A6J7P4F3</accession>
<proteinExistence type="predicted"/>
<sequence length="70" mass="7676">MRVTCRQRSQWKASPFAAMVMFLTVRYRTSKTFICARNVTEPAPSAAESSRGPAAVPCLDSQYVGNDSSS</sequence>
<name>A0A6J7P4F3_9ZZZZ</name>
<gene>
    <name evidence="1" type="ORF">UFOPK3954_01645</name>
</gene>
<reference evidence="1" key="1">
    <citation type="submission" date="2020-05" db="EMBL/GenBank/DDBJ databases">
        <authorList>
            <person name="Chiriac C."/>
            <person name="Salcher M."/>
            <person name="Ghai R."/>
            <person name="Kavagutti S V."/>
        </authorList>
    </citation>
    <scope>NUCLEOTIDE SEQUENCE</scope>
</reference>
<dbReference type="EMBL" id="CAFBON010000185">
    <property type="protein sequence ID" value="CAB4999365.1"/>
    <property type="molecule type" value="Genomic_DNA"/>
</dbReference>
<dbReference type="AlphaFoldDB" id="A0A6J7P4F3"/>
<protein>
    <submittedName>
        <fullName evidence="1">Unannotated protein</fullName>
    </submittedName>
</protein>
<evidence type="ECO:0000313" key="1">
    <source>
        <dbReference type="EMBL" id="CAB4999365.1"/>
    </source>
</evidence>
<organism evidence="1">
    <name type="scientific">freshwater metagenome</name>
    <dbReference type="NCBI Taxonomy" id="449393"/>
    <lineage>
        <taxon>unclassified sequences</taxon>
        <taxon>metagenomes</taxon>
        <taxon>ecological metagenomes</taxon>
    </lineage>
</organism>